<dbReference type="SUPFAM" id="SSF54637">
    <property type="entry name" value="Thioesterase/thiol ester dehydrase-isomerase"/>
    <property type="match status" value="2"/>
</dbReference>
<dbReference type="GO" id="GO:0044594">
    <property type="term" value="F:17-beta-hydroxysteroid dehydrogenase (NAD+) activity"/>
    <property type="evidence" value="ECO:0007669"/>
    <property type="project" value="TreeGrafter"/>
</dbReference>
<evidence type="ECO:0000313" key="3">
    <source>
        <dbReference type="EMBL" id="KXS21918.1"/>
    </source>
</evidence>
<feature type="domain" description="Peroxisomal multifunctional enzyme type 2-like N-terminal" evidence="2">
    <location>
        <begin position="16"/>
        <end position="154"/>
    </location>
</feature>
<feature type="domain" description="MaoC-like" evidence="1">
    <location>
        <begin position="173"/>
        <end position="283"/>
    </location>
</feature>
<dbReference type="Pfam" id="PF01575">
    <property type="entry name" value="MaoC_dehydratas"/>
    <property type="match status" value="1"/>
</dbReference>
<dbReference type="GO" id="GO:0005777">
    <property type="term" value="C:peroxisome"/>
    <property type="evidence" value="ECO:0007669"/>
    <property type="project" value="TreeGrafter"/>
</dbReference>
<evidence type="ECO:0000313" key="4">
    <source>
        <dbReference type="Proteomes" id="UP000070544"/>
    </source>
</evidence>
<dbReference type="GO" id="GO:0006635">
    <property type="term" value="P:fatty acid beta-oxidation"/>
    <property type="evidence" value="ECO:0007669"/>
    <property type="project" value="TreeGrafter"/>
</dbReference>
<evidence type="ECO:0000259" key="1">
    <source>
        <dbReference type="Pfam" id="PF01575"/>
    </source>
</evidence>
<dbReference type="PANTHER" id="PTHR13078">
    <property type="entry name" value="PEROXISOMAL MULTIFUNCTIONAL ENZYME TYPE 2-RELATED"/>
    <property type="match status" value="1"/>
</dbReference>
<dbReference type="Proteomes" id="UP000070544">
    <property type="component" value="Unassembled WGS sequence"/>
</dbReference>
<gene>
    <name evidence="3" type="ORF">M427DRAFT_107296</name>
</gene>
<name>A0A139AYT6_GONPJ</name>
<protein>
    <submittedName>
        <fullName evidence="3">Uncharacterized protein</fullName>
    </submittedName>
</protein>
<dbReference type="InterPro" id="IPR054357">
    <property type="entry name" value="MFE-2_N"/>
</dbReference>
<dbReference type="STRING" id="1344416.A0A139AYT6"/>
<dbReference type="OMA" id="CTELKYT"/>
<evidence type="ECO:0000259" key="2">
    <source>
        <dbReference type="Pfam" id="PF22622"/>
    </source>
</evidence>
<dbReference type="Gene3D" id="3.10.129.10">
    <property type="entry name" value="Hotdog Thioesterase"/>
    <property type="match status" value="2"/>
</dbReference>
<accession>A0A139AYT6</accession>
<dbReference type="InterPro" id="IPR002539">
    <property type="entry name" value="MaoC-like_dom"/>
</dbReference>
<dbReference type="OrthoDB" id="3592703at2759"/>
<dbReference type="InterPro" id="IPR029069">
    <property type="entry name" value="HotDog_dom_sf"/>
</dbReference>
<reference evidence="3 4" key="1">
    <citation type="journal article" date="2015" name="Genome Biol. Evol.">
        <title>Phylogenomic analyses indicate that early fungi evolved digesting cell walls of algal ancestors of land plants.</title>
        <authorList>
            <person name="Chang Y."/>
            <person name="Wang S."/>
            <person name="Sekimoto S."/>
            <person name="Aerts A.L."/>
            <person name="Choi C."/>
            <person name="Clum A."/>
            <person name="LaButti K.M."/>
            <person name="Lindquist E.A."/>
            <person name="Yee Ngan C."/>
            <person name="Ohm R.A."/>
            <person name="Salamov A.A."/>
            <person name="Grigoriev I.V."/>
            <person name="Spatafora J.W."/>
            <person name="Berbee M.L."/>
        </authorList>
    </citation>
    <scope>NUCLEOTIDE SEQUENCE [LARGE SCALE GENOMIC DNA]</scope>
    <source>
        <strain evidence="3 4">JEL478</strain>
    </source>
</reference>
<dbReference type="AlphaFoldDB" id="A0A139AYT6"/>
<dbReference type="PANTHER" id="PTHR13078:SF57">
    <property type="entry name" value="DEHYDRATASE, PUTATIVE (AFU_ORTHOLOGUE AFUA_5G00640)-RELATED"/>
    <property type="match status" value="1"/>
</dbReference>
<dbReference type="GO" id="GO:0004300">
    <property type="term" value="F:enoyl-CoA hydratase activity"/>
    <property type="evidence" value="ECO:0007669"/>
    <property type="project" value="TreeGrafter"/>
</dbReference>
<keyword evidence="4" id="KW-1185">Reference proteome</keyword>
<dbReference type="GO" id="GO:0003857">
    <property type="term" value="F:(3S)-3-hydroxyacyl-CoA dehydrogenase (NAD+) activity"/>
    <property type="evidence" value="ECO:0007669"/>
    <property type="project" value="TreeGrafter"/>
</dbReference>
<proteinExistence type="predicted"/>
<organism evidence="3 4">
    <name type="scientific">Gonapodya prolifera (strain JEL478)</name>
    <name type="common">Monoblepharis prolifera</name>
    <dbReference type="NCBI Taxonomy" id="1344416"/>
    <lineage>
        <taxon>Eukaryota</taxon>
        <taxon>Fungi</taxon>
        <taxon>Fungi incertae sedis</taxon>
        <taxon>Chytridiomycota</taxon>
        <taxon>Chytridiomycota incertae sedis</taxon>
        <taxon>Monoblepharidomycetes</taxon>
        <taxon>Monoblepharidales</taxon>
        <taxon>Gonapodyaceae</taxon>
        <taxon>Gonapodya</taxon>
    </lineage>
</organism>
<dbReference type="Pfam" id="PF22622">
    <property type="entry name" value="MFE-2_hydrat-2_N"/>
    <property type="match status" value="1"/>
</dbReference>
<dbReference type="CDD" id="cd03448">
    <property type="entry name" value="HDE_HSD"/>
    <property type="match status" value="1"/>
</dbReference>
<dbReference type="EMBL" id="KQ965732">
    <property type="protein sequence ID" value="KXS21918.1"/>
    <property type="molecule type" value="Genomic_DNA"/>
</dbReference>
<sequence length="300" mass="33043">MPPIDLSALPVERSKFAYTRRDAILYAIGIGCTELKYTYENDQEWALFPTYGIVAGHKGDSFDVINSPLKQSSPTRLPAIPGVTLDRTKSVDGERTFEVLKPLPKEGGVLEFEHKIVGVWDVGTAAVLDTQFTLIDPVSRTPYVRCLSSLFLRGSGGFGGQRPPKKDAVEVPKGKEPDRVVELKTGRDQATLYRLSGDYNPLHIDPVHASKSGFKEPILHGLCTFGFASRAILQSWANNDSARFVSMKGRFSSPVYCGETLVVEMWKVKEEEGLLYVAYTVKVKERSVVVMSGGLGVVRA</sequence>